<proteinExistence type="predicted"/>
<dbReference type="GO" id="GO:0009523">
    <property type="term" value="C:photosystem II"/>
    <property type="evidence" value="ECO:0007669"/>
    <property type="project" value="UniProtKB-KW"/>
</dbReference>
<gene>
    <name evidence="11" type="ORF">MANES_09G059700</name>
</gene>
<keyword evidence="3" id="KW-0602">Photosynthesis</keyword>
<dbReference type="SUPFAM" id="SSF161077">
    <property type="entry name" value="Photosystem II antenna protein-like"/>
    <property type="match status" value="1"/>
</dbReference>
<evidence type="ECO:0000313" key="11">
    <source>
        <dbReference type="EMBL" id="OAY40918.1"/>
    </source>
</evidence>
<organism evidence="11">
    <name type="scientific">Manihot esculenta</name>
    <name type="common">Cassava</name>
    <name type="synonym">Jatropha manihot</name>
    <dbReference type="NCBI Taxonomy" id="3983"/>
    <lineage>
        <taxon>Eukaryota</taxon>
        <taxon>Viridiplantae</taxon>
        <taxon>Streptophyta</taxon>
        <taxon>Embryophyta</taxon>
        <taxon>Tracheophyta</taxon>
        <taxon>Spermatophyta</taxon>
        <taxon>Magnoliopsida</taxon>
        <taxon>eudicotyledons</taxon>
        <taxon>Gunneridae</taxon>
        <taxon>Pentapetalae</taxon>
        <taxon>rosids</taxon>
        <taxon>fabids</taxon>
        <taxon>Malpighiales</taxon>
        <taxon>Euphorbiaceae</taxon>
        <taxon>Crotonoideae</taxon>
        <taxon>Manihoteae</taxon>
        <taxon>Manihot</taxon>
    </lineage>
</organism>
<keyword evidence="5 10" id="KW-0812">Transmembrane</keyword>
<evidence type="ECO:0000256" key="9">
    <source>
        <dbReference type="ARBA" id="ARBA00023276"/>
    </source>
</evidence>
<sequence>MTFLGWIVSVEDLEDIIGGHVWLGSICILGGIWHILTKPFAWARRALVWSGEVSKNK</sequence>
<protein>
    <recommendedName>
        <fullName evidence="12">Photosystem II CP43 chlorophyll apoprotein</fullName>
    </recommendedName>
</protein>
<dbReference type="Pfam" id="PF00421">
    <property type="entry name" value="PSII"/>
    <property type="match status" value="1"/>
</dbReference>
<evidence type="ECO:0000256" key="10">
    <source>
        <dbReference type="SAM" id="Phobius"/>
    </source>
</evidence>
<evidence type="ECO:0000256" key="8">
    <source>
        <dbReference type="ARBA" id="ARBA00023136"/>
    </source>
</evidence>
<name>A0A2C9V896_MANES</name>
<feature type="transmembrane region" description="Helical" evidence="10">
    <location>
        <begin position="16"/>
        <end position="36"/>
    </location>
</feature>
<dbReference type="GO" id="GO:0009767">
    <property type="term" value="P:photosynthetic electron transport chain"/>
    <property type="evidence" value="ECO:0007669"/>
    <property type="project" value="InterPro"/>
</dbReference>
<dbReference type="GO" id="GO:0016168">
    <property type="term" value="F:chlorophyll binding"/>
    <property type="evidence" value="ECO:0007669"/>
    <property type="project" value="UniProtKB-KW"/>
</dbReference>
<keyword evidence="4" id="KW-0934">Plastid</keyword>
<keyword evidence="9" id="KW-0604">Photosystem II</keyword>
<keyword evidence="8 10" id="KW-0472">Membrane</keyword>
<keyword evidence="2" id="KW-0148">Chlorophyll</keyword>
<dbReference type="EMBL" id="CM004395">
    <property type="protein sequence ID" value="OAY40918.1"/>
    <property type="molecule type" value="Genomic_DNA"/>
</dbReference>
<dbReference type="AlphaFoldDB" id="A0A2C9V896"/>
<evidence type="ECO:0000256" key="7">
    <source>
        <dbReference type="ARBA" id="ARBA00022991"/>
    </source>
</evidence>
<comment type="subcellular location">
    <subcellularLocation>
        <location evidence="1">Membrane</location>
        <topology evidence="1">Multi-pass membrane protein</topology>
    </subcellularLocation>
</comment>
<keyword evidence="6 10" id="KW-1133">Transmembrane helix</keyword>
<dbReference type="InterPro" id="IPR000932">
    <property type="entry name" value="PS_antenna-like"/>
</dbReference>
<evidence type="ECO:0000256" key="5">
    <source>
        <dbReference type="ARBA" id="ARBA00022692"/>
    </source>
</evidence>
<evidence type="ECO:0000256" key="4">
    <source>
        <dbReference type="ARBA" id="ARBA00022640"/>
    </source>
</evidence>
<dbReference type="STRING" id="3983.A0A2C9V896"/>
<dbReference type="InterPro" id="IPR036001">
    <property type="entry name" value="PS_II_antenna-like_sf"/>
</dbReference>
<evidence type="ECO:0000256" key="6">
    <source>
        <dbReference type="ARBA" id="ARBA00022989"/>
    </source>
</evidence>
<evidence type="ECO:0000256" key="1">
    <source>
        <dbReference type="ARBA" id="ARBA00004141"/>
    </source>
</evidence>
<reference evidence="11" key="1">
    <citation type="submission" date="2016-02" db="EMBL/GenBank/DDBJ databases">
        <title>WGS assembly of Manihot esculenta.</title>
        <authorList>
            <person name="Bredeson J.V."/>
            <person name="Prochnik S.E."/>
            <person name="Lyons J.B."/>
            <person name="Schmutz J."/>
            <person name="Grimwood J."/>
            <person name="Vrebalov J."/>
            <person name="Bart R.S."/>
            <person name="Amuge T."/>
            <person name="Ferguson M.E."/>
            <person name="Green R."/>
            <person name="Putnam N."/>
            <person name="Stites J."/>
            <person name="Rounsley S."/>
            <person name="Rokhsar D.S."/>
        </authorList>
    </citation>
    <scope>NUCLEOTIDE SEQUENCE [LARGE SCALE GENOMIC DNA]</scope>
    <source>
        <tissue evidence="11">Leaf</tissue>
    </source>
</reference>
<evidence type="ECO:0000256" key="3">
    <source>
        <dbReference type="ARBA" id="ARBA00022531"/>
    </source>
</evidence>
<evidence type="ECO:0008006" key="12">
    <source>
        <dbReference type="Google" id="ProtNLM"/>
    </source>
</evidence>
<keyword evidence="7" id="KW-0157">Chromophore</keyword>
<evidence type="ECO:0000256" key="2">
    <source>
        <dbReference type="ARBA" id="ARBA00022494"/>
    </source>
</evidence>
<accession>A0A2C9V896</accession>